<evidence type="ECO:0000256" key="3">
    <source>
        <dbReference type="ARBA" id="ARBA00016840"/>
    </source>
</evidence>
<dbReference type="GO" id="GO:0005856">
    <property type="term" value="C:cytoskeleton"/>
    <property type="evidence" value="ECO:0007669"/>
    <property type="project" value="UniProtKB-SubCell"/>
</dbReference>
<protein>
    <recommendedName>
        <fullName evidence="3">KIF-binding protein</fullName>
    </recommendedName>
</protein>
<dbReference type="GO" id="GO:1990535">
    <property type="term" value="P:neuron projection maintenance"/>
    <property type="evidence" value="ECO:0007669"/>
    <property type="project" value="TreeGrafter"/>
</dbReference>
<organism evidence="6 7">
    <name type="scientific">Aromia moschata</name>
    <dbReference type="NCBI Taxonomy" id="1265417"/>
    <lineage>
        <taxon>Eukaryota</taxon>
        <taxon>Metazoa</taxon>
        <taxon>Ecdysozoa</taxon>
        <taxon>Arthropoda</taxon>
        <taxon>Hexapoda</taxon>
        <taxon>Insecta</taxon>
        <taxon>Pterygota</taxon>
        <taxon>Neoptera</taxon>
        <taxon>Endopterygota</taxon>
        <taxon>Coleoptera</taxon>
        <taxon>Polyphaga</taxon>
        <taxon>Cucujiformia</taxon>
        <taxon>Chrysomeloidea</taxon>
        <taxon>Cerambycidae</taxon>
        <taxon>Cerambycinae</taxon>
        <taxon>Callichromatini</taxon>
        <taxon>Aromia</taxon>
    </lineage>
</organism>
<dbReference type="PANTHER" id="PTHR46321:SF1">
    <property type="entry name" value="KIF-BINDING PROTEIN"/>
    <property type="match status" value="1"/>
</dbReference>
<dbReference type="InterPro" id="IPR022083">
    <property type="entry name" value="KBP"/>
</dbReference>
<evidence type="ECO:0000256" key="5">
    <source>
        <dbReference type="ARBA" id="ARBA00023212"/>
    </source>
</evidence>
<proteinExistence type="inferred from homology"/>
<evidence type="ECO:0000256" key="4">
    <source>
        <dbReference type="ARBA" id="ARBA00022490"/>
    </source>
</evidence>
<dbReference type="PANTHER" id="PTHR46321">
    <property type="entry name" value="KIF1-BINDING PROTEIN"/>
    <property type="match status" value="1"/>
</dbReference>
<dbReference type="Pfam" id="PF12309">
    <property type="entry name" value="KBP_C"/>
    <property type="match status" value="1"/>
</dbReference>
<name>A0AAV8XB24_9CUCU</name>
<keyword evidence="4" id="KW-0963">Cytoplasm</keyword>
<evidence type="ECO:0000256" key="1">
    <source>
        <dbReference type="ARBA" id="ARBA00004245"/>
    </source>
</evidence>
<evidence type="ECO:0000313" key="7">
    <source>
        <dbReference type="Proteomes" id="UP001162162"/>
    </source>
</evidence>
<sequence length="217" mass="25191">MDSFLLSKSKERLLNHTDDIDINCSLSTDLSKLELSTDSTLSQQDLQHLDFEGIDVSSYESQITDQFILTLSDARKDNPENQAKLHKRRVTLLENILDKVNSQYYLQYCRQVWFELARTYADILDIKSEKLRESNARPSPQALTKINTLVEKSICHYSNFINSFKDKVTGTFPDKIQDDVEKPFLQAYFHIAALYGRYITLDKQLQLKNVENSLEKL</sequence>
<keyword evidence="7" id="KW-1185">Reference proteome</keyword>
<evidence type="ECO:0000256" key="2">
    <source>
        <dbReference type="ARBA" id="ARBA00010305"/>
    </source>
</evidence>
<dbReference type="GO" id="GO:0000226">
    <property type="term" value="P:microtubule cytoskeleton organization"/>
    <property type="evidence" value="ECO:0007669"/>
    <property type="project" value="TreeGrafter"/>
</dbReference>
<reference evidence="6" key="1">
    <citation type="journal article" date="2023" name="Insect Mol. Biol.">
        <title>Genome sequencing provides insights into the evolution of gene families encoding plant cell wall-degrading enzymes in longhorned beetles.</title>
        <authorList>
            <person name="Shin N.R."/>
            <person name="Okamura Y."/>
            <person name="Kirsch R."/>
            <person name="Pauchet Y."/>
        </authorList>
    </citation>
    <scope>NUCLEOTIDE SEQUENCE</scope>
    <source>
        <strain evidence="6">AMC_N1</strain>
    </source>
</reference>
<comment type="caution">
    <text evidence="6">The sequence shown here is derived from an EMBL/GenBank/DDBJ whole genome shotgun (WGS) entry which is preliminary data.</text>
</comment>
<comment type="similarity">
    <text evidence="2">Belongs to the KIF-binding protein family.</text>
</comment>
<gene>
    <name evidence="6" type="ORF">NQ318_017059</name>
</gene>
<dbReference type="GO" id="GO:0021952">
    <property type="term" value="P:central nervous system projection neuron axonogenesis"/>
    <property type="evidence" value="ECO:0007669"/>
    <property type="project" value="TreeGrafter"/>
</dbReference>
<comment type="subcellular location">
    <subcellularLocation>
        <location evidence="1">Cytoplasm</location>
        <location evidence="1">Cytoskeleton</location>
    </subcellularLocation>
</comment>
<dbReference type="Proteomes" id="UP001162162">
    <property type="component" value="Unassembled WGS sequence"/>
</dbReference>
<evidence type="ECO:0000313" key="6">
    <source>
        <dbReference type="EMBL" id="KAJ8936179.1"/>
    </source>
</evidence>
<keyword evidence="5" id="KW-0206">Cytoskeleton</keyword>
<dbReference type="EMBL" id="JAPWTK010000775">
    <property type="protein sequence ID" value="KAJ8936179.1"/>
    <property type="molecule type" value="Genomic_DNA"/>
</dbReference>
<dbReference type="AlphaFoldDB" id="A0AAV8XB24"/>
<accession>A0AAV8XB24</accession>